<sequence>MKRSTTGFIWGLIIIALGVLIGAKAFGADFDIFFDGWWTLFIIIPSAIGLCERGNRTGSAIGLAVGVMLLLAAQDFIAWHMFGKLIVAFIFVIIGLRLIFDEGRRNKNGDFYQNNNTTENTYTYTYDSTNSTNSTNTDSNSNTYTDNNNANFNSGSSSRAYNTMNDTNVNAIFSGKDLNYNGLYFGGVAVTAIFGGIDLNLRNAIIDKDVIVDVTAVFGGIDIHVPSNVRVVSNCTAIFGGVDNKTVTPSMTEGMNMPTIYVNGACIFGGVDIK</sequence>
<evidence type="ECO:0000256" key="1">
    <source>
        <dbReference type="SAM" id="MobiDB-lite"/>
    </source>
</evidence>
<keyword evidence="2" id="KW-0472">Membrane</keyword>
<dbReference type="Proteomes" id="UP000184038">
    <property type="component" value="Unassembled WGS sequence"/>
</dbReference>
<dbReference type="STRING" id="1120996.SAMN02746066_01363"/>
<reference evidence="5 6" key="1">
    <citation type="submission" date="2016-11" db="EMBL/GenBank/DDBJ databases">
        <authorList>
            <person name="Jaros S."/>
            <person name="Januszkiewicz K."/>
            <person name="Wedrychowicz H."/>
        </authorList>
    </citation>
    <scope>NUCLEOTIDE SEQUENCE [LARGE SCALE GENOMIC DNA]</scope>
    <source>
        <strain evidence="5 6">DSM 15930</strain>
    </source>
</reference>
<feature type="domain" description="Cell wall-active antibiotics response LiaF-like C-terminal" evidence="3">
    <location>
        <begin position="186"/>
        <end position="243"/>
    </location>
</feature>
<feature type="transmembrane region" description="Helical" evidence="2">
    <location>
        <begin position="82"/>
        <end position="100"/>
    </location>
</feature>
<dbReference type="OrthoDB" id="3636235at2"/>
<feature type="transmembrane region" description="Helical" evidence="2">
    <location>
        <begin position="7"/>
        <end position="26"/>
    </location>
</feature>
<feature type="transmembrane region" description="Helical" evidence="2">
    <location>
        <begin position="58"/>
        <end position="76"/>
    </location>
</feature>
<evidence type="ECO:0000313" key="5">
    <source>
        <dbReference type="EMBL" id="SHM27726.1"/>
    </source>
</evidence>
<name>A0A1M7HGU6_9FIRM</name>
<feature type="region of interest" description="Disordered" evidence="1">
    <location>
        <begin position="126"/>
        <end position="151"/>
    </location>
</feature>
<keyword evidence="6" id="KW-1185">Reference proteome</keyword>
<dbReference type="AlphaFoldDB" id="A0A1M7HGU6"/>
<dbReference type="Pfam" id="PF22570">
    <property type="entry name" value="LiaF-TM"/>
    <property type="match status" value="1"/>
</dbReference>
<feature type="transmembrane region" description="Helical" evidence="2">
    <location>
        <begin position="32"/>
        <end position="51"/>
    </location>
</feature>
<protein>
    <submittedName>
        <fullName evidence="5">Cell wall-active antibiotics response 4TMS YvqF</fullName>
    </submittedName>
</protein>
<accession>A0A1M7HGU6</accession>
<evidence type="ECO:0000313" key="6">
    <source>
        <dbReference type="Proteomes" id="UP000184038"/>
    </source>
</evidence>
<feature type="domain" description="LiaF transmembrane" evidence="4">
    <location>
        <begin position="9"/>
        <end position="104"/>
    </location>
</feature>
<gene>
    <name evidence="5" type="ORF">SAMN02746066_01363</name>
</gene>
<dbReference type="EMBL" id="FRCP01000008">
    <property type="protein sequence ID" value="SHM27726.1"/>
    <property type="molecule type" value="Genomic_DNA"/>
</dbReference>
<dbReference type="PANTHER" id="PTHR40763:SF5">
    <property type="entry name" value="MEMBRANE PROTEIN"/>
    <property type="match status" value="1"/>
</dbReference>
<proteinExistence type="predicted"/>
<keyword evidence="2" id="KW-1133">Transmembrane helix</keyword>
<evidence type="ECO:0000259" key="4">
    <source>
        <dbReference type="Pfam" id="PF22570"/>
    </source>
</evidence>
<evidence type="ECO:0000256" key="2">
    <source>
        <dbReference type="SAM" id="Phobius"/>
    </source>
</evidence>
<organism evidence="5 6">
    <name type="scientific">Anaerosporobacter mobilis DSM 15930</name>
    <dbReference type="NCBI Taxonomy" id="1120996"/>
    <lineage>
        <taxon>Bacteria</taxon>
        <taxon>Bacillati</taxon>
        <taxon>Bacillota</taxon>
        <taxon>Clostridia</taxon>
        <taxon>Lachnospirales</taxon>
        <taxon>Lachnospiraceae</taxon>
        <taxon>Anaerosporobacter</taxon>
    </lineage>
</organism>
<evidence type="ECO:0000259" key="3">
    <source>
        <dbReference type="Pfam" id="PF09922"/>
    </source>
</evidence>
<dbReference type="Pfam" id="PF09922">
    <property type="entry name" value="LiaF-like_C"/>
    <property type="match status" value="1"/>
</dbReference>
<dbReference type="InterPro" id="IPR024425">
    <property type="entry name" value="LiaF-like_C"/>
</dbReference>
<dbReference type="PANTHER" id="PTHR40763">
    <property type="entry name" value="MEMBRANE PROTEIN-RELATED"/>
    <property type="match status" value="1"/>
</dbReference>
<keyword evidence="2" id="KW-0812">Transmembrane</keyword>
<dbReference type="RefSeq" id="WP_073285094.1">
    <property type="nucleotide sequence ID" value="NZ_FRCP01000008.1"/>
</dbReference>
<dbReference type="InterPro" id="IPR054331">
    <property type="entry name" value="LiaF_TM"/>
</dbReference>